<protein>
    <submittedName>
        <fullName evidence="1">Uncharacterized protein</fullName>
    </submittedName>
</protein>
<dbReference type="EMBL" id="DXHV01000081">
    <property type="protein sequence ID" value="HIW01430.1"/>
    <property type="molecule type" value="Genomic_DNA"/>
</dbReference>
<organism evidence="1 2">
    <name type="scientific">Candidatus Desulfovibrio intestinipullorum</name>
    <dbReference type="NCBI Taxonomy" id="2838536"/>
    <lineage>
        <taxon>Bacteria</taxon>
        <taxon>Pseudomonadati</taxon>
        <taxon>Thermodesulfobacteriota</taxon>
        <taxon>Desulfovibrionia</taxon>
        <taxon>Desulfovibrionales</taxon>
        <taxon>Desulfovibrionaceae</taxon>
        <taxon>Desulfovibrio</taxon>
    </lineage>
</organism>
<dbReference type="Proteomes" id="UP000886752">
    <property type="component" value="Unassembled WGS sequence"/>
</dbReference>
<name>A0A9D1TQ67_9BACT</name>
<sequence length="109" mass="12010">MREYVISDLKPAETQALEEALTARNLAAGIEHLYWLPVSELTAVQKEHAASCGPHVVALEVEETALRMELLIRAKNRLRCDCIAYADAGQTRALLASLHELLAELGIQC</sequence>
<comment type="caution">
    <text evidence="1">The sequence shown here is derived from an EMBL/GenBank/DDBJ whole genome shotgun (WGS) entry which is preliminary data.</text>
</comment>
<evidence type="ECO:0000313" key="2">
    <source>
        <dbReference type="Proteomes" id="UP000886752"/>
    </source>
</evidence>
<gene>
    <name evidence="1" type="ORF">H9894_09645</name>
</gene>
<dbReference type="AlphaFoldDB" id="A0A9D1TQ67"/>
<proteinExistence type="predicted"/>
<accession>A0A9D1TQ67</accession>
<evidence type="ECO:0000313" key="1">
    <source>
        <dbReference type="EMBL" id="HIW01430.1"/>
    </source>
</evidence>
<reference evidence="1" key="2">
    <citation type="submission" date="2021-04" db="EMBL/GenBank/DDBJ databases">
        <authorList>
            <person name="Gilroy R."/>
        </authorList>
    </citation>
    <scope>NUCLEOTIDE SEQUENCE</scope>
    <source>
        <strain evidence="1">ChiHecec2B26-446</strain>
    </source>
</reference>
<reference evidence="1" key="1">
    <citation type="journal article" date="2021" name="PeerJ">
        <title>Extensive microbial diversity within the chicken gut microbiome revealed by metagenomics and culture.</title>
        <authorList>
            <person name="Gilroy R."/>
            <person name="Ravi A."/>
            <person name="Getino M."/>
            <person name="Pursley I."/>
            <person name="Horton D.L."/>
            <person name="Alikhan N.F."/>
            <person name="Baker D."/>
            <person name="Gharbi K."/>
            <person name="Hall N."/>
            <person name="Watson M."/>
            <person name="Adriaenssens E.M."/>
            <person name="Foster-Nyarko E."/>
            <person name="Jarju S."/>
            <person name="Secka A."/>
            <person name="Antonio M."/>
            <person name="Oren A."/>
            <person name="Chaudhuri R.R."/>
            <person name="La Ragione R."/>
            <person name="Hildebrand F."/>
            <person name="Pallen M.J."/>
        </authorList>
    </citation>
    <scope>NUCLEOTIDE SEQUENCE</scope>
    <source>
        <strain evidence="1">ChiHecec2B26-446</strain>
    </source>
</reference>